<proteinExistence type="inferred from homology"/>
<evidence type="ECO:0000256" key="4">
    <source>
        <dbReference type="ARBA" id="ARBA00022692"/>
    </source>
</evidence>
<comment type="subcellular location">
    <subcellularLocation>
        <location evidence="1">Cell membrane</location>
        <topology evidence="1">Multi-pass membrane protein</topology>
    </subcellularLocation>
</comment>
<evidence type="ECO:0000256" key="7">
    <source>
        <dbReference type="ARBA" id="ARBA00023136"/>
    </source>
</evidence>
<name>A0A7V4E356_UNCW3</name>
<accession>A0A7V4E356</accession>
<dbReference type="EMBL" id="DTDP01000150">
    <property type="protein sequence ID" value="HGK54029.1"/>
    <property type="molecule type" value="Genomic_DNA"/>
</dbReference>
<keyword evidence="5" id="KW-0862">Zinc</keyword>
<evidence type="ECO:0000256" key="6">
    <source>
        <dbReference type="ARBA" id="ARBA00022989"/>
    </source>
</evidence>
<keyword evidence="7 8" id="KW-0472">Membrane</keyword>
<evidence type="ECO:0000256" key="2">
    <source>
        <dbReference type="ARBA" id="ARBA00006939"/>
    </source>
</evidence>
<organism evidence="9">
    <name type="scientific">candidate division WOR-3 bacterium</name>
    <dbReference type="NCBI Taxonomy" id="2052148"/>
    <lineage>
        <taxon>Bacteria</taxon>
        <taxon>Bacteria division WOR-3</taxon>
    </lineage>
</organism>
<evidence type="ECO:0000256" key="5">
    <source>
        <dbReference type="ARBA" id="ARBA00022833"/>
    </source>
</evidence>
<keyword evidence="3" id="KW-1003">Cell membrane</keyword>
<feature type="transmembrane region" description="Helical" evidence="8">
    <location>
        <begin position="149"/>
        <end position="168"/>
    </location>
</feature>
<reference evidence="9" key="1">
    <citation type="journal article" date="2020" name="mSystems">
        <title>Genome- and Community-Level Interaction Insights into Carbon Utilization and Element Cycling Functions of Hydrothermarchaeota in Hydrothermal Sediment.</title>
        <authorList>
            <person name="Zhou Z."/>
            <person name="Liu Y."/>
            <person name="Xu W."/>
            <person name="Pan J."/>
            <person name="Luo Z.H."/>
            <person name="Li M."/>
        </authorList>
    </citation>
    <scope>NUCLEOTIDE SEQUENCE [LARGE SCALE GENOMIC DNA]</scope>
    <source>
        <strain evidence="9">SpSt-695</strain>
    </source>
</reference>
<keyword evidence="4 8" id="KW-0812">Transmembrane</keyword>
<comment type="caution">
    <text evidence="9">The sequence shown here is derived from an EMBL/GenBank/DDBJ whole genome shotgun (WGS) entry which is preliminary data.</text>
</comment>
<feature type="transmembrane region" description="Helical" evidence="8">
    <location>
        <begin position="20"/>
        <end position="41"/>
    </location>
</feature>
<feature type="transmembrane region" description="Helical" evidence="8">
    <location>
        <begin position="48"/>
        <end position="70"/>
    </location>
</feature>
<gene>
    <name evidence="9" type="ORF">ENU72_03285</name>
</gene>
<dbReference type="PANTHER" id="PTHR11040">
    <property type="entry name" value="ZINC/IRON TRANSPORTER"/>
    <property type="match status" value="1"/>
</dbReference>
<dbReference type="GO" id="GO:0005385">
    <property type="term" value="F:zinc ion transmembrane transporter activity"/>
    <property type="evidence" value="ECO:0007669"/>
    <property type="project" value="TreeGrafter"/>
</dbReference>
<sequence length="262" mass="28164">MDFLVNLFLRFSFNNSILLGLYGGIVITFLNMVGALLVLFFKEVSQKILDTLLGFAAGVMLTASFTSLIIPGIKIGGILSVLIGILLGSFIMDLGDHLIPHMHFIKGKEGIKSERLKAVWLFIIAITLHNMPEGLAVGVGFGSGKLKEAIILMIAIGIQNIPEGFSVAISSLSAGLGKRFYAAIVGVRAGLVEIPLAILGAYLVSIMKVILPYAMGFAAGAMLYVISDEIIPETHRKGHERFATLGTILGVIIMLYLDIVFK</sequence>
<dbReference type="InterPro" id="IPR003689">
    <property type="entry name" value="ZIP"/>
</dbReference>
<evidence type="ECO:0000256" key="8">
    <source>
        <dbReference type="SAM" id="Phobius"/>
    </source>
</evidence>
<comment type="similarity">
    <text evidence="2">Belongs to the ZIP transporter (TC 2.A.5) family.</text>
</comment>
<dbReference type="PANTHER" id="PTHR11040:SF211">
    <property type="entry name" value="ZINC TRANSPORTER ZIP11"/>
    <property type="match status" value="1"/>
</dbReference>
<protein>
    <submittedName>
        <fullName evidence="9">ZIP family metal transporter</fullName>
    </submittedName>
</protein>
<dbReference type="Pfam" id="PF02535">
    <property type="entry name" value="Zip"/>
    <property type="match status" value="1"/>
</dbReference>
<feature type="transmembrane region" description="Helical" evidence="8">
    <location>
        <begin position="180"/>
        <end position="204"/>
    </location>
</feature>
<evidence type="ECO:0000256" key="1">
    <source>
        <dbReference type="ARBA" id="ARBA00004651"/>
    </source>
</evidence>
<feature type="transmembrane region" description="Helical" evidence="8">
    <location>
        <begin position="242"/>
        <end position="261"/>
    </location>
</feature>
<feature type="transmembrane region" description="Helical" evidence="8">
    <location>
        <begin position="210"/>
        <end position="230"/>
    </location>
</feature>
<evidence type="ECO:0000256" key="3">
    <source>
        <dbReference type="ARBA" id="ARBA00022475"/>
    </source>
</evidence>
<feature type="transmembrane region" description="Helical" evidence="8">
    <location>
        <begin position="76"/>
        <end position="99"/>
    </location>
</feature>
<evidence type="ECO:0000313" key="9">
    <source>
        <dbReference type="EMBL" id="HGK54029.1"/>
    </source>
</evidence>
<feature type="transmembrane region" description="Helical" evidence="8">
    <location>
        <begin position="119"/>
        <end position="143"/>
    </location>
</feature>
<keyword evidence="6 8" id="KW-1133">Transmembrane helix</keyword>
<dbReference type="GO" id="GO:0005886">
    <property type="term" value="C:plasma membrane"/>
    <property type="evidence" value="ECO:0007669"/>
    <property type="project" value="UniProtKB-SubCell"/>
</dbReference>
<dbReference type="AlphaFoldDB" id="A0A7V4E356"/>